<dbReference type="EMBL" id="JACJID010000005">
    <property type="protein sequence ID" value="MBA8929432.1"/>
    <property type="molecule type" value="Genomic_DNA"/>
</dbReference>
<gene>
    <name evidence="1" type="ORF">BC739_006650</name>
</gene>
<evidence type="ECO:0000313" key="1">
    <source>
        <dbReference type="EMBL" id="MBA8929432.1"/>
    </source>
</evidence>
<dbReference type="RefSeq" id="WP_182839352.1">
    <property type="nucleotide sequence ID" value="NZ_BAAABQ010000004.1"/>
</dbReference>
<sequence length="175" mass="18692">MTRAREEMVWPLLDALRTTAAVQLALIHRPVVEFPVVVGSGPPPADRCAASGPDGAQGTAWVRAGHQRGAQTGLLTADTDVDTWLIDVELGVYRCWPLLEGRRPPHESRVTEASAGVLADAAALRRTLRRCPWLRTKSISSTGHSVSVLSPQGGCVAVLASATFLLYDCVPNDTS</sequence>
<reference evidence="1 2" key="1">
    <citation type="submission" date="2020-08" db="EMBL/GenBank/DDBJ databases">
        <title>Genomic Encyclopedia of Archaeal and Bacterial Type Strains, Phase II (KMG-II): from individual species to whole genera.</title>
        <authorList>
            <person name="Goeker M."/>
        </authorList>
    </citation>
    <scope>NUCLEOTIDE SEQUENCE [LARGE SCALE GENOMIC DNA]</scope>
    <source>
        <strain evidence="1 2">DSM 43850</strain>
    </source>
</reference>
<organism evidence="1 2">
    <name type="scientific">Kutzneria viridogrisea</name>
    <dbReference type="NCBI Taxonomy" id="47990"/>
    <lineage>
        <taxon>Bacteria</taxon>
        <taxon>Bacillati</taxon>
        <taxon>Actinomycetota</taxon>
        <taxon>Actinomycetes</taxon>
        <taxon>Pseudonocardiales</taxon>
        <taxon>Pseudonocardiaceae</taxon>
        <taxon>Kutzneria</taxon>
    </lineage>
</organism>
<keyword evidence="2" id="KW-1185">Reference proteome</keyword>
<proteinExistence type="predicted"/>
<protein>
    <submittedName>
        <fullName evidence="1">Uncharacterized protein</fullName>
    </submittedName>
</protein>
<name>A0ABR6BRC1_9PSEU</name>
<dbReference type="Proteomes" id="UP000517916">
    <property type="component" value="Unassembled WGS sequence"/>
</dbReference>
<evidence type="ECO:0000313" key="2">
    <source>
        <dbReference type="Proteomes" id="UP000517916"/>
    </source>
</evidence>
<comment type="caution">
    <text evidence="1">The sequence shown here is derived from an EMBL/GenBank/DDBJ whole genome shotgun (WGS) entry which is preliminary data.</text>
</comment>
<accession>A0ABR6BRC1</accession>